<organism evidence="6">
    <name type="scientific">hydrothermal vent metagenome</name>
    <dbReference type="NCBI Taxonomy" id="652676"/>
    <lineage>
        <taxon>unclassified sequences</taxon>
        <taxon>metagenomes</taxon>
        <taxon>ecological metagenomes</taxon>
    </lineage>
</organism>
<sequence length="265" mass="28989">MNPLDFLKYTPRSNCGRCGHPTCLAFAVAVTRGGAAPGLCPFIDPAGLAAAGNGPAAAPGRDERDTDLAARLKSKILHLDLRTIAARVGADWLPAPAGLLRFRYLDRQVELDKDELRLDGREPTDPRDRILLYNYVSCAGGRVPAGDWIGMESLPNSLSKVRTLATYCELRLAGRFGGRSPRLAELCRRLGAEPVPGGRTATVGVVVPVLPYVPHCLLFWDEEPEDGFEARVKILFDRHVMDFLDIESLVFSAERLADRLAELDL</sequence>
<evidence type="ECO:0000259" key="5">
    <source>
        <dbReference type="PROSITE" id="PS51656"/>
    </source>
</evidence>
<name>A0A3B0VIG6_9ZZZZ</name>
<dbReference type="AlphaFoldDB" id="A0A3B0VIG6"/>
<keyword evidence="1" id="KW-0004">4Fe-4S</keyword>
<keyword evidence="3" id="KW-0408">Iron</keyword>
<evidence type="ECO:0000256" key="2">
    <source>
        <dbReference type="ARBA" id="ARBA00022723"/>
    </source>
</evidence>
<accession>A0A3B0VIG6</accession>
<proteinExistence type="predicted"/>
<keyword evidence="4" id="KW-0411">Iron-sulfur</keyword>
<dbReference type="GO" id="GO:0051539">
    <property type="term" value="F:4 iron, 4 sulfur cluster binding"/>
    <property type="evidence" value="ECO:0007669"/>
    <property type="project" value="UniProtKB-KW"/>
</dbReference>
<dbReference type="PROSITE" id="PS51656">
    <property type="entry name" value="4FE4S"/>
    <property type="match status" value="1"/>
</dbReference>
<dbReference type="Gene3D" id="1.10.15.40">
    <property type="entry name" value="Electron transport complex subunit B, putative Fe-S cluster"/>
    <property type="match status" value="1"/>
</dbReference>
<reference evidence="6" key="1">
    <citation type="submission" date="2018-06" db="EMBL/GenBank/DDBJ databases">
        <authorList>
            <person name="Zhirakovskaya E."/>
        </authorList>
    </citation>
    <scope>NUCLEOTIDE SEQUENCE</scope>
</reference>
<dbReference type="EMBL" id="UOEY01000102">
    <property type="protein sequence ID" value="VAW40440.1"/>
    <property type="molecule type" value="Genomic_DNA"/>
</dbReference>
<evidence type="ECO:0000313" key="6">
    <source>
        <dbReference type="EMBL" id="VAW40440.1"/>
    </source>
</evidence>
<evidence type="ECO:0000256" key="3">
    <source>
        <dbReference type="ARBA" id="ARBA00023004"/>
    </source>
</evidence>
<protein>
    <recommendedName>
        <fullName evidence="5">4Fe-4S domain-containing protein</fullName>
    </recommendedName>
</protein>
<dbReference type="InterPro" id="IPR007202">
    <property type="entry name" value="4Fe-4S_dom"/>
</dbReference>
<dbReference type="Pfam" id="PF12654">
    <property type="entry name" value="DUF3786"/>
    <property type="match status" value="1"/>
</dbReference>
<feature type="domain" description="4Fe-4S" evidence="5">
    <location>
        <begin position="1"/>
        <end position="57"/>
    </location>
</feature>
<dbReference type="GO" id="GO:0046872">
    <property type="term" value="F:metal ion binding"/>
    <property type="evidence" value="ECO:0007669"/>
    <property type="project" value="UniProtKB-KW"/>
</dbReference>
<dbReference type="InterPro" id="IPR024264">
    <property type="entry name" value="DUF3786"/>
</dbReference>
<evidence type="ECO:0000256" key="4">
    <source>
        <dbReference type="ARBA" id="ARBA00023014"/>
    </source>
</evidence>
<evidence type="ECO:0000256" key="1">
    <source>
        <dbReference type="ARBA" id="ARBA00022485"/>
    </source>
</evidence>
<gene>
    <name evidence="6" type="ORF">MNBD_DELTA04-1525</name>
</gene>
<dbReference type="Pfam" id="PF04060">
    <property type="entry name" value="FeS"/>
    <property type="match status" value="1"/>
</dbReference>
<keyword evidence="2" id="KW-0479">Metal-binding</keyword>